<feature type="compositionally biased region" description="Low complexity" evidence="1">
    <location>
        <begin position="297"/>
        <end position="306"/>
    </location>
</feature>
<dbReference type="GeneID" id="94288345"/>
<dbReference type="Proteomes" id="UP000674318">
    <property type="component" value="Unassembled WGS sequence"/>
</dbReference>
<evidence type="ECO:0000313" key="3">
    <source>
        <dbReference type="Proteomes" id="UP000674318"/>
    </source>
</evidence>
<proteinExistence type="predicted"/>
<sequence length="651" mass="68413">MPDCGSRGCSGCSGVDAIAESCAETYRCPFTPAAISSVAVTPSRSPTQLASGASFSFTLVSADDVPLHCYVTPYMCTHSLYLRSARDVGASEGSVPVGSAQAIRDYVAFLQYSELRNQLAAELARSTAATGAPATESSLPRVAPLVRTSRFEHCLGDDDAGKVYDAVRPLLSPCDWDEMGTDGPYGYVMQPLDCDRAYARHTSQLRHWYTATELASFRAEVTSENTLMKGIEDGRHRRSPVMVGASPTSTAESALASSSSAAARFSEPLPPAVASGDDVEGTRHRGSLPRRFSWMQSSSTSSSSSLSSSVSTASLEAYPSAVHATSGVGGGPREGHPRTYLGEQLGYGEFVALDNPECIFFIEHILLAHEPTRAFAAAWTAGVRRTSDTPVQATEKSKQGLISQSLRGAGSALEVPHTSTTTTTTTSAVPFPSHTDPVVTLTFQQQCRLLELISVADYMGTQPLVELCATYLATWLMDHTDEDIVHSFVTTAPPIGRAVGTGAPSAPVSFKVTGAASFKEPWIVSVPGGGVPPAKSSEATNVSLPSAGVLPTSGLANLSTKTVETAAVAKKRCAAAAATALKHVGKEKGNRTGLTPTTAVVPSNYDGCGGGIPTASSDSDRLQSSFLLSADQRLVLLRHMKRDNSIVVSPY</sequence>
<feature type="region of interest" description="Disordered" evidence="1">
    <location>
        <begin position="231"/>
        <end position="306"/>
    </location>
</feature>
<dbReference type="RefSeq" id="XP_067754425.1">
    <property type="nucleotide sequence ID" value="XM_067898268.1"/>
</dbReference>
<gene>
    <name evidence="2" type="ORF">JKF63_02228</name>
</gene>
<dbReference type="OrthoDB" id="267168at2759"/>
<dbReference type="KEGG" id="phet:94288345"/>
<accession>A0A836LCI7</accession>
<feature type="compositionally biased region" description="Low complexity" evidence="1">
    <location>
        <begin position="245"/>
        <end position="263"/>
    </location>
</feature>
<dbReference type="AlphaFoldDB" id="A0A836LCI7"/>
<keyword evidence="3" id="KW-1185">Reference proteome</keyword>
<evidence type="ECO:0000313" key="2">
    <source>
        <dbReference type="EMBL" id="KAG5495173.1"/>
    </source>
</evidence>
<evidence type="ECO:0000256" key="1">
    <source>
        <dbReference type="SAM" id="MobiDB-lite"/>
    </source>
</evidence>
<comment type="caution">
    <text evidence="2">The sequence shown here is derived from an EMBL/GenBank/DDBJ whole genome shotgun (WGS) entry which is preliminary data.</text>
</comment>
<dbReference type="EMBL" id="JAFJZO010000033">
    <property type="protein sequence ID" value="KAG5495173.1"/>
    <property type="molecule type" value="Genomic_DNA"/>
</dbReference>
<reference evidence="2 3" key="1">
    <citation type="submission" date="2021-02" db="EMBL/GenBank/DDBJ databases">
        <title>Porcisia hertigi Genome sequencing and assembly.</title>
        <authorList>
            <person name="Almutairi H."/>
            <person name="Gatherer D."/>
        </authorList>
    </citation>
    <scope>NUCLEOTIDE SEQUENCE [LARGE SCALE GENOMIC DNA]</scope>
    <source>
        <strain evidence="2 3">C119</strain>
    </source>
</reference>
<name>A0A836LCI7_9TRYP</name>
<organism evidence="2 3">
    <name type="scientific">Porcisia hertigi</name>
    <dbReference type="NCBI Taxonomy" id="2761500"/>
    <lineage>
        <taxon>Eukaryota</taxon>
        <taxon>Discoba</taxon>
        <taxon>Euglenozoa</taxon>
        <taxon>Kinetoplastea</taxon>
        <taxon>Metakinetoplastina</taxon>
        <taxon>Trypanosomatida</taxon>
        <taxon>Trypanosomatidae</taxon>
        <taxon>Leishmaniinae</taxon>
        <taxon>Porcisia</taxon>
    </lineage>
</organism>
<protein>
    <submittedName>
        <fullName evidence="2">Uncharacterized protein</fullName>
    </submittedName>
</protein>